<name>A0A0H4PSP1_9BACT</name>
<dbReference type="Proteomes" id="UP000036520">
    <property type="component" value="Chromosome"/>
</dbReference>
<dbReference type="EMBL" id="CP012040">
    <property type="protein sequence ID" value="AKP51322.1"/>
    <property type="molecule type" value="Genomic_DNA"/>
</dbReference>
<evidence type="ECO:0000313" key="1">
    <source>
        <dbReference type="EMBL" id="AKP51322.1"/>
    </source>
</evidence>
<dbReference type="RefSeq" id="WP_048641669.1">
    <property type="nucleotide sequence ID" value="NZ_CP012040.1"/>
</dbReference>
<dbReference type="AlphaFoldDB" id="A0A0H4PSP1"/>
<dbReference type="OrthoDB" id="214814at2"/>
<accession>A0A0H4PSP1</accession>
<organism evidence="1 2">
    <name type="scientific">Cyclobacterium amurskyense</name>
    <dbReference type="NCBI Taxonomy" id="320787"/>
    <lineage>
        <taxon>Bacteria</taxon>
        <taxon>Pseudomonadati</taxon>
        <taxon>Bacteroidota</taxon>
        <taxon>Cytophagia</taxon>
        <taxon>Cytophagales</taxon>
        <taxon>Cyclobacteriaceae</taxon>
        <taxon>Cyclobacterium</taxon>
    </lineage>
</organism>
<proteinExistence type="predicted"/>
<sequence>MNTLKVTDESAAGHILHEISLQFESEYITVLELIEARINSEIQRYEQDVNNYQKGLVLPHDMEKRLNRKKVIKLDREKQLYVALETFRNNGFFILVDDEQVDSLEQRFLVDESTHVSFIKLTPMVGG</sequence>
<dbReference type="KEGG" id="camu:CA2015_1893"/>
<keyword evidence="2" id="KW-1185">Reference proteome</keyword>
<evidence type="ECO:0000313" key="2">
    <source>
        <dbReference type="Proteomes" id="UP000036520"/>
    </source>
</evidence>
<reference evidence="1 2" key="1">
    <citation type="submission" date="2015-07" db="EMBL/GenBank/DDBJ databases">
        <authorList>
            <person name="Kim K.M."/>
        </authorList>
    </citation>
    <scope>NUCLEOTIDE SEQUENCE [LARGE SCALE GENOMIC DNA]</scope>
    <source>
        <strain evidence="1 2">KCTC 12363</strain>
    </source>
</reference>
<protein>
    <submittedName>
        <fullName evidence="1">Uncharacterized protein</fullName>
    </submittedName>
</protein>
<gene>
    <name evidence="1" type="ORF">CA2015_1893</name>
</gene>